<protein>
    <submittedName>
        <fullName evidence="2">Uncharacterized protein</fullName>
    </submittedName>
</protein>
<feature type="compositionally biased region" description="Polar residues" evidence="1">
    <location>
        <begin position="119"/>
        <end position="141"/>
    </location>
</feature>
<sequence length="141" mass="15018">MGQGDLNLSSAFPLTGVLYVKGLKANLININQLCDTNYDVQFTKSQCLVSSDGNSVLTEVCNVVTINDDESLSPTLQMIPSVTNPQEAPQLSSANSFGEQSVSSDCVVSPYIDVADTAEPSSVSTDGQDTNRSFDYSSHAR</sequence>
<organism evidence="2 3">
    <name type="scientific">Cannabis sativa</name>
    <name type="common">Hemp</name>
    <name type="synonym">Marijuana</name>
    <dbReference type="NCBI Taxonomy" id="3483"/>
    <lineage>
        <taxon>Eukaryota</taxon>
        <taxon>Viridiplantae</taxon>
        <taxon>Streptophyta</taxon>
        <taxon>Embryophyta</taxon>
        <taxon>Tracheophyta</taxon>
        <taxon>Spermatophyta</taxon>
        <taxon>Magnoliopsida</taxon>
        <taxon>eudicotyledons</taxon>
        <taxon>Gunneridae</taxon>
        <taxon>Pentapetalae</taxon>
        <taxon>rosids</taxon>
        <taxon>fabids</taxon>
        <taxon>Rosales</taxon>
        <taxon>Cannabaceae</taxon>
        <taxon>Cannabis</taxon>
    </lineage>
</organism>
<keyword evidence="3" id="KW-1185">Reference proteome</keyword>
<dbReference type="Gramene" id="evm.model.09.654">
    <property type="protein sequence ID" value="cds.evm.model.09.654"/>
    <property type="gene ID" value="evm.TU.09.654"/>
</dbReference>
<dbReference type="Proteomes" id="UP000596661">
    <property type="component" value="Chromosome 9"/>
</dbReference>
<evidence type="ECO:0000256" key="1">
    <source>
        <dbReference type="SAM" id="MobiDB-lite"/>
    </source>
</evidence>
<dbReference type="AlphaFoldDB" id="A0A803QGY2"/>
<reference evidence="2" key="1">
    <citation type="submission" date="2018-11" db="EMBL/GenBank/DDBJ databases">
        <authorList>
            <person name="Grassa J C."/>
        </authorList>
    </citation>
    <scope>NUCLEOTIDE SEQUENCE [LARGE SCALE GENOMIC DNA]</scope>
</reference>
<dbReference type="EnsemblPlants" id="evm.model.09.654">
    <property type="protein sequence ID" value="cds.evm.model.09.654"/>
    <property type="gene ID" value="evm.TU.09.654"/>
</dbReference>
<evidence type="ECO:0000313" key="2">
    <source>
        <dbReference type="EnsemblPlants" id="cds.evm.model.09.654"/>
    </source>
</evidence>
<feature type="region of interest" description="Disordered" evidence="1">
    <location>
        <begin position="117"/>
        <end position="141"/>
    </location>
</feature>
<accession>A0A803QGY2</accession>
<dbReference type="EMBL" id="UZAU01000728">
    <property type="status" value="NOT_ANNOTATED_CDS"/>
    <property type="molecule type" value="Genomic_DNA"/>
</dbReference>
<reference evidence="2" key="2">
    <citation type="submission" date="2021-03" db="UniProtKB">
        <authorList>
            <consortium name="EnsemblPlants"/>
        </authorList>
    </citation>
    <scope>IDENTIFICATION</scope>
</reference>
<evidence type="ECO:0000313" key="3">
    <source>
        <dbReference type="Proteomes" id="UP000596661"/>
    </source>
</evidence>
<name>A0A803QGY2_CANSA</name>
<proteinExistence type="predicted"/>